<dbReference type="Proteomes" id="UP000236161">
    <property type="component" value="Unassembled WGS sequence"/>
</dbReference>
<protein>
    <submittedName>
        <fullName evidence="2">Uncharacterized protein</fullName>
    </submittedName>
</protein>
<evidence type="ECO:0000256" key="1">
    <source>
        <dbReference type="SAM" id="MobiDB-lite"/>
    </source>
</evidence>
<organism evidence="2 3">
    <name type="scientific">Apostasia shenzhenica</name>
    <dbReference type="NCBI Taxonomy" id="1088818"/>
    <lineage>
        <taxon>Eukaryota</taxon>
        <taxon>Viridiplantae</taxon>
        <taxon>Streptophyta</taxon>
        <taxon>Embryophyta</taxon>
        <taxon>Tracheophyta</taxon>
        <taxon>Spermatophyta</taxon>
        <taxon>Magnoliopsida</taxon>
        <taxon>Liliopsida</taxon>
        <taxon>Asparagales</taxon>
        <taxon>Orchidaceae</taxon>
        <taxon>Apostasioideae</taxon>
        <taxon>Apostasia</taxon>
    </lineage>
</organism>
<evidence type="ECO:0000313" key="3">
    <source>
        <dbReference type="Proteomes" id="UP000236161"/>
    </source>
</evidence>
<gene>
    <name evidence="2" type="ORF">AXF42_Ash000135</name>
</gene>
<dbReference type="EMBL" id="KZ451982">
    <property type="protein sequence ID" value="PKA54302.1"/>
    <property type="molecule type" value="Genomic_DNA"/>
</dbReference>
<keyword evidence="3" id="KW-1185">Reference proteome</keyword>
<proteinExistence type="predicted"/>
<sequence length="61" mass="6715">MAPKRKLEEGGSSGEKKKAKDDESDRLWHLRELLVHGMPSSLARQICSTSAARANHGVTEL</sequence>
<evidence type="ECO:0000313" key="2">
    <source>
        <dbReference type="EMBL" id="PKA54302.1"/>
    </source>
</evidence>
<feature type="region of interest" description="Disordered" evidence="1">
    <location>
        <begin position="1"/>
        <end position="24"/>
    </location>
</feature>
<accession>A0A2I0AFH5</accession>
<reference evidence="2 3" key="1">
    <citation type="journal article" date="2017" name="Nature">
        <title>The Apostasia genome and the evolution of orchids.</title>
        <authorList>
            <person name="Zhang G.Q."/>
            <person name="Liu K.W."/>
            <person name="Li Z."/>
            <person name="Lohaus R."/>
            <person name="Hsiao Y.Y."/>
            <person name="Niu S.C."/>
            <person name="Wang J.Y."/>
            <person name="Lin Y.C."/>
            <person name="Xu Q."/>
            <person name="Chen L.J."/>
            <person name="Yoshida K."/>
            <person name="Fujiwara S."/>
            <person name="Wang Z.W."/>
            <person name="Zhang Y.Q."/>
            <person name="Mitsuda N."/>
            <person name="Wang M."/>
            <person name="Liu G.H."/>
            <person name="Pecoraro L."/>
            <person name="Huang H.X."/>
            <person name="Xiao X.J."/>
            <person name="Lin M."/>
            <person name="Wu X.Y."/>
            <person name="Wu W.L."/>
            <person name="Chen Y.Y."/>
            <person name="Chang S.B."/>
            <person name="Sakamoto S."/>
            <person name="Ohme-Takagi M."/>
            <person name="Yagi M."/>
            <person name="Zeng S.J."/>
            <person name="Shen C.Y."/>
            <person name="Yeh C.M."/>
            <person name="Luo Y.B."/>
            <person name="Tsai W.C."/>
            <person name="Van de Peer Y."/>
            <person name="Liu Z.J."/>
        </authorList>
    </citation>
    <scope>NUCLEOTIDE SEQUENCE [LARGE SCALE GENOMIC DNA]</scope>
    <source>
        <strain evidence="3">cv. Shenzhen</strain>
        <tissue evidence="2">Stem</tissue>
    </source>
</reference>
<dbReference type="AlphaFoldDB" id="A0A2I0AFH5"/>
<name>A0A2I0AFH5_9ASPA</name>